<gene>
    <name evidence="8" type="primary">MLO</name>
    <name evidence="11" type="ORF">ACJRO7_000319</name>
</gene>
<dbReference type="AlphaFoldDB" id="A0ABD3LM82"/>
<comment type="function">
    <text evidence="8">May be involved in modulation of pathogen defense and leaf cell death.</text>
</comment>
<evidence type="ECO:0000256" key="4">
    <source>
        <dbReference type="ARBA" id="ARBA00022821"/>
    </source>
</evidence>
<evidence type="ECO:0000313" key="12">
    <source>
        <dbReference type="Proteomes" id="UP001634007"/>
    </source>
</evidence>
<evidence type="ECO:0000256" key="8">
    <source>
        <dbReference type="RuleBase" id="RU280816"/>
    </source>
</evidence>
<organism evidence="11 12">
    <name type="scientific">Eucalyptus globulus</name>
    <name type="common">Tasmanian blue gum</name>
    <dbReference type="NCBI Taxonomy" id="34317"/>
    <lineage>
        <taxon>Eukaryota</taxon>
        <taxon>Viridiplantae</taxon>
        <taxon>Streptophyta</taxon>
        <taxon>Embryophyta</taxon>
        <taxon>Tracheophyta</taxon>
        <taxon>Spermatophyta</taxon>
        <taxon>Magnoliopsida</taxon>
        <taxon>eudicotyledons</taxon>
        <taxon>Gunneridae</taxon>
        <taxon>Pentapetalae</taxon>
        <taxon>rosids</taxon>
        <taxon>malvids</taxon>
        <taxon>Myrtales</taxon>
        <taxon>Myrtaceae</taxon>
        <taxon>Myrtoideae</taxon>
        <taxon>Eucalypteae</taxon>
        <taxon>Eucalyptus</taxon>
    </lineage>
</organism>
<feature type="transmembrane region" description="Helical" evidence="10">
    <location>
        <begin position="17"/>
        <end position="37"/>
    </location>
</feature>
<keyword evidence="6 8" id="KW-0472">Membrane</keyword>
<evidence type="ECO:0000256" key="1">
    <source>
        <dbReference type="ARBA" id="ARBA00004141"/>
    </source>
</evidence>
<dbReference type="EMBL" id="JBJKBG010000001">
    <property type="protein sequence ID" value="KAL3752905.1"/>
    <property type="molecule type" value="Genomic_DNA"/>
</dbReference>
<evidence type="ECO:0000256" key="3">
    <source>
        <dbReference type="ARBA" id="ARBA00022692"/>
    </source>
</evidence>
<feature type="transmembrane region" description="Helical" evidence="10">
    <location>
        <begin position="376"/>
        <end position="395"/>
    </location>
</feature>
<keyword evidence="12" id="KW-1185">Reference proteome</keyword>
<feature type="transmembrane region" description="Helical" evidence="10">
    <location>
        <begin position="63"/>
        <end position="80"/>
    </location>
</feature>
<evidence type="ECO:0000256" key="9">
    <source>
        <dbReference type="SAM" id="MobiDB-lite"/>
    </source>
</evidence>
<keyword evidence="4 8" id="KW-0611">Plant defense</keyword>
<evidence type="ECO:0000256" key="6">
    <source>
        <dbReference type="ARBA" id="ARBA00023136"/>
    </source>
</evidence>
<feature type="transmembrane region" description="Helical" evidence="10">
    <location>
        <begin position="262"/>
        <end position="280"/>
    </location>
</feature>
<keyword evidence="3 8" id="KW-0812">Transmembrane</keyword>
<sequence length="491" mass="56806">MAYSGVEGKTLEFTPSWVVALVCFSIVLISLAVDKFLQCVGQLLNKSEWKTLVGAFRKIKEELMLLGFISLLLAVFQTRIEKICIPERLANVWLPCKKLESSSTTALFTNFFRSSETRGRRLLVETSPSTDFCAEKGKVPLLMAEALHHLDIFIFVLGTFHVILCVIKIVLGYEKIHQWNKLANHDDYHKLQQELLEEQKNRGCLANLAKKSKGLGWMFYPSVTKFEYLALRLNFMARDLHQPKEEFQNSIIDVVRKDFEKIVGISWYLWIFAVIFLLVNVAGWHAYFWISFIPLTLLLIAGTILERMITRLAEEVAQKKSEKEVVKFRRGYFWFRKHQFVLHLIHIVLFQNSLELIFFFFVLFQYDFHSCIMGRASFAVSRIVIGAFVQFMCIYRTLPLYAIMKSQCRDIHSGKNPSGEEEDMWIVTQIWNWYNGRKSKRVATNECAENGSRHRSAGTTEQMKGGEVELETKADIEAPAIRECTSEAKNN</sequence>
<dbReference type="GO" id="GO:0005516">
    <property type="term" value="F:calmodulin binding"/>
    <property type="evidence" value="ECO:0007669"/>
    <property type="project" value="UniProtKB-KW"/>
</dbReference>
<comment type="similarity">
    <text evidence="2 8">Belongs to the MLO family.</text>
</comment>
<proteinExistence type="inferred from homology"/>
<comment type="caution">
    <text evidence="11">The sequence shown here is derived from an EMBL/GenBank/DDBJ whole genome shotgun (WGS) entry which is preliminary data.</text>
</comment>
<dbReference type="GO" id="GO:0016020">
    <property type="term" value="C:membrane"/>
    <property type="evidence" value="ECO:0007669"/>
    <property type="project" value="UniProtKB-SubCell"/>
</dbReference>
<protein>
    <recommendedName>
        <fullName evidence="8">MLO-like protein</fullName>
    </recommendedName>
</protein>
<feature type="region of interest" description="Disordered" evidence="9">
    <location>
        <begin position="446"/>
        <end position="472"/>
    </location>
</feature>
<feature type="transmembrane region" description="Helical" evidence="10">
    <location>
        <begin position="340"/>
        <end position="364"/>
    </location>
</feature>
<dbReference type="Pfam" id="PF03094">
    <property type="entry name" value="Mlo"/>
    <property type="match status" value="1"/>
</dbReference>
<comment type="domain">
    <text evidence="8">The C-terminus contains a calmodulin-binding domain, which binds calmodulin in a calcium-dependent fashion.</text>
</comment>
<feature type="transmembrane region" description="Helical" evidence="10">
    <location>
        <begin position="152"/>
        <end position="171"/>
    </location>
</feature>
<accession>A0ABD3LM82</accession>
<reference evidence="11 12" key="1">
    <citation type="submission" date="2024-11" db="EMBL/GenBank/DDBJ databases">
        <title>Chromosome-level genome assembly of Eucalyptus globulus Labill. provides insights into its genome evolution.</title>
        <authorList>
            <person name="Li X."/>
        </authorList>
    </citation>
    <scope>NUCLEOTIDE SEQUENCE [LARGE SCALE GENOMIC DNA]</scope>
    <source>
        <strain evidence="11">CL2024</strain>
        <tissue evidence="11">Fresh tender leaves</tissue>
    </source>
</reference>
<evidence type="ECO:0000256" key="2">
    <source>
        <dbReference type="ARBA" id="ARBA00006574"/>
    </source>
</evidence>
<feature type="transmembrane region" description="Helical" evidence="10">
    <location>
        <begin position="286"/>
        <end position="305"/>
    </location>
</feature>
<dbReference type="InterPro" id="IPR004326">
    <property type="entry name" value="Mlo"/>
</dbReference>
<keyword evidence="8" id="KW-0112">Calmodulin-binding</keyword>
<keyword evidence="7 8" id="KW-0568">Pathogenesis-related protein</keyword>
<evidence type="ECO:0000313" key="11">
    <source>
        <dbReference type="EMBL" id="KAL3752905.1"/>
    </source>
</evidence>
<name>A0ABD3LM82_EUCGL</name>
<dbReference type="PANTHER" id="PTHR31942">
    <property type="entry name" value="MLO-LIKE PROTEIN 1"/>
    <property type="match status" value="1"/>
</dbReference>
<dbReference type="Proteomes" id="UP001634007">
    <property type="component" value="Unassembled WGS sequence"/>
</dbReference>
<comment type="subcellular location">
    <subcellularLocation>
        <location evidence="1 8">Membrane</location>
        <topology evidence="1 8">Multi-pass membrane protein</topology>
    </subcellularLocation>
</comment>
<dbReference type="GO" id="GO:0006952">
    <property type="term" value="P:defense response"/>
    <property type="evidence" value="ECO:0007669"/>
    <property type="project" value="UniProtKB-KW"/>
</dbReference>
<evidence type="ECO:0000256" key="10">
    <source>
        <dbReference type="SAM" id="Phobius"/>
    </source>
</evidence>
<evidence type="ECO:0000256" key="5">
    <source>
        <dbReference type="ARBA" id="ARBA00022989"/>
    </source>
</evidence>
<dbReference type="PANTHER" id="PTHR31942:SF74">
    <property type="entry name" value="MLO-LIKE PROTEIN 15"/>
    <property type="match status" value="1"/>
</dbReference>
<evidence type="ECO:0000256" key="7">
    <source>
        <dbReference type="ARBA" id="ARBA00023265"/>
    </source>
</evidence>
<keyword evidence="5 8" id="KW-1133">Transmembrane helix</keyword>